<dbReference type="AlphaFoldDB" id="A0A9K3DDV8"/>
<sequence>EKEQINGGDVKNGMANVLIEADMEAFPILEMSVWEINDIFQKHPFTEGMVATQIGHHDTILIDEDTIVAFGMYNEYLDRQVHTKHFTIMP</sequence>
<feature type="non-terminal residue" evidence="1">
    <location>
        <position position="1"/>
    </location>
</feature>
<name>A0A9K3DDV8_9EUKA</name>
<evidence type="ECO:0000313" key="1">
    <source>
        <dbReference type="EMBL" id="GIQ92183.1"/>
    </source>
</evidence>
<protein>
    <submittedName>
        <fullName evidence="1">Uncharacterized protein</fullName>
    </submittedName>
</protein>
<dbReference type="EMBL" id="BDIP01009147">
    <property type="protein sequence ID" value="GIQ92183.1"/>
    <property type="molecule type" value="Genomic_DNA"/>
</dbReference>
<reference evidence="1 2" key="1">
    <citation type="journal article" date="2018" name="PLoS ONE">
        <title>The draft genome of Kipferlia bialata reveals reductive genome evolution in fornicate parasites.</title>
        <authorList>
            <person name="Tanifuji G."/>
            <person name="Takabayashi S."/>
            <person name="Kume K."/>
            <person name="Takagi M."/>
            <person name="Nakayama T."/>
            <person name="Kamikawa R."/>
            <person name="Inagaki Y."/>
            <person name="Hashimoto T."/>
        </authorList>
    </citation>
    <scope>NUCLEOTIDE SEQUENCE [LARGE SCALE GENOMIC DNA]</scope>
    <source>
        <strain evidence="1">NY0173</strain>
    </source>
</reference>
<proteinExistence type="predicted"/>
<organism evidence="1 2">
    <name type="scientific">Kipferlia bialata</name>
    <dbReference type="NCBI Taxonomy" id="797122"/>
    <lineage>
        <taxon>Eukaryota</taxon>
        <taxon>Metamonada</taxon>
        <taxon>Carpediemonas-like organisms</taxon>
        <taxon>Kipferlia</taxon>
    </lineage>
</organism>
<dbReference type="Proteomes" id="UP000265618">
    <property type="component" value="Unassembled WGS sequence"/>
</dbReference>
<evidence type="ECO:0000313" key="2">
    <source>
        <dbReference type="Proteomes" id="UP000265618"/>
    </source>
</evidence>
<gene>
    <name evidence="1" type="ORF">KIPB_015818</name>
</gene>
<keyword evidence="2" id="KW-1185">Reference proteome</keyword>
<accession>A0A9K3DDV8</accession>
<comment type="caution">
    <text evidence="1">The sequence shown here is derived from an EMBL/GenBank/DDBJ whole genome shotgun (WGS) entry which is preliminary data.</text>
</comment>